<dbReference type="PANTHER" id="PTHR48228:SF2">
    <property type="entry name" value="E-CINNAMOYL-COA:R-PHENYLLACTATE COA TRANSFERASE LARGE SUBUNIT"/>
    <property type="match status" value="1"/>
</dbReference>
<gene>
    <name evidence="1" type="ORF">AQPW35_00490</name>
</gene>
<keyword evidence="1" id="KW-0808">Transferase</keyword>
<dbReference type="AlphaFoldDB" id="A0A480AQH2"/>
<evidence type="ECO:0000313" key="1">
    <source>
        <dbReference type="EMBL" id="GCL60968.1"/>
    </source>
</evidence>
<accession>A0A480AQH2</accession>
<reference evidence="2" key="1">
    <citation type="submission" date="2019-03" db="EMBL/GenBank/DDBJ databases">
        <title>Aquabacterium pictum sp.nov., the first bacteriochlorophyll a-containing freshwater bacterium in the genus Aquabacterium of the class Betaproteobacteria.</title>
        <authorList>
            <person name="Hirose S."/>
            <person name="Tank M."/>
            <person name="Hara E."/>
            <person name="Tamaki H."/>
            <person name="Takaichi S."/>
            <person name="Haruta S."/>
            <person name="Hanada S."/>
        </authorList>
    </citation>
    <scope>NUCLEOTIDE SEQUENCE [LARGE SCALE GENOMIC DNA]</scope>
    <source>
        <strain evidence="2">W35</strain>
    </source>
</reference>
<name>A0A480AQH2_9BURK</name>
<dbReference type="InterPro" id="IPR023606">
    <property type="entry name" value="CoA-Trfase_III_dom_1_sf"/>
</dbReference>
<dbReference type="Proteomes" id="UP000301751">
    <property type="component" value="Unassembled WGS sequence"/>
</dbReference>
<dbReference type="OrthoDB" id="9058532at2"/>
<dbReference type="Pfam" id="PF02515">
    <property type="entry name" value="CoA_transf_3"/>
    <property type="match status" value="1"/>
</dbReference>
<dbReference type="InterPro" id="IPR044855">
    <property type="entry name" value="CoA-Trfase_III_dom3_sf"/>
</dbReference>
<dbReference type="GO" id="GO:0016740">
    <property type="term" value="F:transferase activity"/>
    <property type="evidence" value="ECO:0007669"/>
    <property type="project" value="UniProtKB-KW"/>
</dbReference>
<dbReference type="InterPro" id="IPR003673">
    <property type="entry name" value="CoA-Trfase_fam_III"/>
</dbReference>
<dbReference type="RefSeq" id="WP_137730759.1">
    <property type="nucleotide sequence ID" value="NZ_BJCL01000001.1"/>
</dbReference>
<keyword evidence="2" id="KW-1185">Reference proteome</keyword>
<comment type="caution">
    <text evidence="1">The sequence shown here is derived from an EMBL/GenBank/DDBJ whole genome shotgun (WGS) entry which is preliminary data.</text>
</comment>
<sequence length="411" mass="43658">MTAAASTDEPLPFQGLKVIDCASFIAAPVAATLLADLGADVVKVEPPGGDPHRTLSQRVGCLADSVAADNNFVWDLNSRHKRSIVLDLKQPAGQAVLHRMAQQADVFITNLPLPVRARLAIDADTLLALNPRLVVASMTAYGETGPEAPKSGFDVTAYWARAGLMDLVRADHTAPPTRPVPGMGDHPSAVTLFAAITTALYRRERTGRGGLVSTSLMANGLWSNAIQVQAQLAGARYPQRLPRSHATNPLSNIYQAGCGRWLSMVILNEPRQLGPLLHTLDLDHLQDDPRLATAASREAHGPDIVAQFDAAFARHDLATWRRKLDAAGITFGVVGTLADMDDDEQMRAAGALVPYGHRAGTTVAAPILLHGSTPRPPGPAPGLGEHSRTLLAEAGYDDAQIAHLLHSGVVQ</sequence>
<evidence type="ECO:0000313" key="2">
    <source>
        <dbReference type="Proteomes" id="UP000301751"/>
    </source>
</evidence>
<protein>
    <submittedName>
        <fullName evidence="1">CoA transferase</fullName>
    </submittedName>
</protein>
<dbReference type="Gene3D" id="3.30.1540.10">
    <property type="entry name" value="formyl-coa transferase, domain 3"/>
    <property type="match status" value="1"/>
</dbReference>
<organism evidence="1 2">
    <name type="scientific">Pseudaquabacterium pictum</name>
    <dbReference type="NCBI Taxonomy" id="2315236"/>
    <lineage>
        <taxon>Bacteria</taxon>
        <taxon>Pseudomonadati</taxon>
        <taxon>Pseudomonadota</taxon>
        <taxon>Betaproteobacteria</taxon>
        <taxon>Burkholderiales</taxon>
        <taxon>Sphaerotilaceae</taxon>
        <taxon>Pseudaquabacterium</taxon>
    </lineage>
</organism>
<dbReference type="Gene3D" id="3.40.50.10540">
    <property type="entry name" value="Crotonobetainyl-coa:carnitine coa-transferase, domain 1"/>
    <property type="match status" value="1"/>
</dbReference>
<dbReference type="EMBL" id="BJCL01000001">
    <property type="protein sequence ID" value="GCL60968.1"/>
    <property type="molecule type" value="Genomic_DNA"/>
</dbReference>
<dbReference type="InterPro" id="IPR050509">
    <property type="entry name" value="CoA-transferase_III"/>
</dbReference>
<dbReference type="PANTHER" id="PTHR48228">
    <property type="entry name" value="SUCCINYL-COA--D-CITRAMALATE COA-TRANSFERASE"/>
    <property type="match status" value="1"/>
</dbReference>
<dbReference type="SUPFAM" id="SSF89796">
    <property type="entry name" value="CoA-transferase family III (CaiB/BaiF)"/>
    <property type="match status" value="1"/>
</dbReference>
<proteinExistence type="predicted"/>